<comment type="caution">
    <text evidence="2">The sequence shown here is derived from an EMBL/GenBank/DDBJ whole genome shotgun (WGS) entry which is preliminary data.</text>
</comment>
<name>A0A563E3J4_9MICO</name>
<accession>A0A563E3J4</accession>
<gene>
    <name evidence="2" type="ORF">FGL98_08375</name>
</gene>
<keyword evidence="2" id="KW-0378">Hydrolase</keyword>
<dbReference type="RefSeq" id="WP_146316312.1">
    <property type="nucleotide sequence ID" value="NZ_VCQV01000009.1"/>
</dbReference>
<evidence type="ECO:0000313" key="2">
    <source>
        <dbReference type="EMBL" id="TWP36771.1"/>
    </source>
</evidence>
<dbReference type="PANTHER" id="PTHR43383">
    <property type="entry name" value="NODULIN 6"/>
    <property type="match status" value="1"/>
</dbReference>
<sequence length="374" mass="40441">MSLLDGVELVDHHCHGIIGTDVDRAGFESLLCEADGPGRWHGTLFDTHVGLSVRRWCAPLLDLPSHAPADDYLRRRRDLGAAEVNRRLIGSLPTRQFLVDTGFQPDILTSPVELADLTGGSGREIVRLEQVAEQVAQGTDAAHFADQVRAELTRRCTHAVGVKSVAAYRVGLRLDPARPTEAQVRDAAAGMLRDVDHGLTARVADPVLTRFLIWSGADLHLPIQFHVGYGDADVDLAECDPLLLTPLLRALGPTGVPVMLLHNYPFHRHAGYLAQVFDHVFVDVGLALHNVGPRAPQVLAELLELAPFGAVLFSSDAFGLPELYVIATEVFRRCLTGYLDSGVAAGDWTSDDASRIATGICGGNARRAYQLGPP</sequence>
<dbReference type="InterPro" id="IPR006680">
    <property type="entry name" value="Amidohydro-rel"/>
</dbReference>
<proteinExistence type="predicted"/>
<evidence type="ECO:0000313" key="3">
    <source>
        <dbReference type="Proteomes" id="UP000320244"/>
    </source>
</evidence>
<protein>
    <submittedName>
        <fullName evidence="2">Amidohydrolase</fullName>
    </submittedName>
</protein>
<reference evidence="2 3" key="1">
    <citation type="submission" date="2019-05" db="EMBL/GenBank/DDBJ databases">
        <authorList>
            <person name="Lee S.D."/>
        </authorList>
    </citation>
    <scope>NUCLEOTIDE SEQUENCE [LARGE SCALE GENOMIC DNA]</scope>
    <source>
        <strain evidence="2 3">C5-26</strain>
    </source>
</reference>
<dbReference type="PANTHER" id="PTHR43383:SF2">
    <property type="entry name" value="AMIDOHYDROLASE 2 FAMILY PROTEIN"/>
    <property type="match status" value="1"/>
</dbReference>
<dbReference type="EMBL" id="VCQV01000009">
    <property type="protein sequence ID" value="TWP36771.1"/>
    <property type="molecule type" value="Genomic_DNA"/>
</dbReference>
<feature type="domain" description="Amidohydrolase-related" evidence="1">
    <location>
        <begin position="147"/>
        <end position="371"/>
    </location>
</feature>
<dbReference type="Pfam" id="PF04909">
    <property type="entry name" value="Amidohydro_2"/>
    <property type="match status" value="1"/>
</dbReference>
<dbReference type="Gene3D" id="3.20.20.140">
    <property type="entry name" value="Metal-dependent hydrolases"/>
    <property type="match status" value="1"/>
</dbReference>
<dbReference type="GO" id="GO:0016787">
    <property type="term" value="F:hydrolase activity"/>
    <property type="evidence" value="ECO:0007669"/>
    <property type="project" value="UniProtKB-KW"/>
</dbReference>
<dbReference type="InterPro" id="IPR032466">
    <property type="entry name" value="Metal_Hydrolase"/>
</dbReference>
<dbReference type="AlphaFoldDB" id="A0A563E3J4"/>
<keyword evidence="3" id="KW-1185">Reference proteome</keyword>
<dbReference type="OrthoDB" id="8244441at2"/>
<organism evidence="2 3">
    <name type="scientific">Leekyejoonella antrihumi</name>
    <dbReference type="NCBI Taxonomy" id="1660198"/>
    <lineage>
        <taxon>Bacteria</taxon>
        <taxon>Bacillati</taxon>
        <taxon>Actinomycetota</taxon>
        <taxon>Actinomycetes</taxon>
        <taxon>Micrococcales</taxon>
        <taxon>Dermacoccaceae</taxon>
        <taxon>Leekyejoonella</taxon>
    </lineage>
</organism>
<dbReference type="Proteomes" id="UP000320244">
    <property type="component" value="Unassembled WGS sequence"/>
</dbReference>
<dbReference type="SUPFAM" id="SSF51556">
    <property type="entry name" value="Metallo-dependent hydrolases"/>
    <property type="match status" value="1"/>
</dbReference>
<reference evidence="2 3" key="2">
    <citation type="submission" date="2019-08" db="EMBL/GenBank/DDBJ databases">
        <title>Jejuicoccus antrihumi gen. nov., sp. nov., a new member of the family Dermacoccaceae isolated from a cave.</title>
        <authorList>
            <person name="Schumann P."/>
            <person name="Kim I.S."/>
        </authorList>
    </citation>
    <scope>NUCLEOTIDE SEQUENCE [LARGE SCALE GENOMIC DNA]</scope>
    <source>
        <strain evidence="2 3">C5-26</strain>
    </source>
</reference>
<evidence type="ECO:0000259" key="1">
    <source>
        <dbReference type="Pfam" id="PF04909"/>
    </source>
</evidence>